<dbReference type="InterPro" id="IPR056749">
    <property type="entry name" value="Citrate_synth_N"/>
</dbReference>
<dbReference type="FunFam" id="3.30.470.110:FF:000001">
    <property type="entry name" value="ATP-citrate synthase"/>
    <property type="match status" value="1"/>
</dbReference>
<sequence length="258" mass="29259">MSAKAISEQTGKEFLYKYICTTAAIQNRFKYAQVTYDTDWDRLVQDHPWLLTEPLVVKPDQLIKRRGKLGLVGVNLNLDQVKIWLKQRLGHETTIAKARGTLKNFLIEPFVPHGQEEEFYVCIYAAREGDYVLFHHEGGVDVGDVDAKAQKFLVGVGECLTEQDVRNHLLVHAAPDKKDVLASFITGLFNLYEDLFFTYLEINPLVVTKDGVYVLDMAAKIDATADYICKAKWGDVDFPPPFGREAYPEQVKTKEGNV</sequence>
<evidence type="ECO:0000313" key="2">
    <source>
        <dbReference type="EMBL" id="PIO35252.1"/>
    </source>
</evidence>
<name>A0A2G9S534_AQUCT</name>
<feature type="domain" description="ATP-citrate synthase ATP-grasp" evidence="1">
    <location>
        <begin position="2"/>
        <end position="233"/>
    </location>
</feature>
<accession>A0A2G9S534</accession>
<evidence type="ECO:0000313" key="3">
    <source>
        <dbReference type="Proteomes" id="UP000228934"/>
    </source>
</evidence>
<dbReference type="EMBL" id="KV926648">
    <property type="protein sequence ID" value="PIO35252.1"/>
    <property type="molecule type" value="Genomic_DNA"/>
</dbReference>
<organism evidence="2 3">
    <name type="scientific">Aquarana catesbeiana</name>
    <name type="common">American bullfrog</name>
    <name type="synonym">Rana catesbeiana</name>
    <dbReference type="NCBI Taxonomy" id="8400"/>
    <lineage>
        <taxon>Eukaryota</taxon>
        <taxon>Metazoa</taxon>
        <taxon>Chordata</taxon>
        <taxon>Craniata</taxon>
        <taxon>Vertebrata</taxon>
        <taxon>Euteleostomi</taxon>
        <taxon>Amphibia</taxon>
        <taxon>Batrachia</taxon>
        <taxon>Anura</taxon>
        <taxon>Neobatrachia</taxon>
        <taxon>Ranoidea</taxon>
        <taxon>Ranidae</taxon>
        <taxon>Aquarana</taxon>
    </lineage>
</organism>
<dbReference type="Pfam" id="PF24948">
    <property type="entry name" value="Citrate_synth_N"/>
    <property type="match status" value="1"/>
</dbReference>
<dbReference type="OrthoDB" id="3261737at2759"/>
<proteinExistence type="predicted"/>
<dbReference type="AlphaFoldDB" id="A0A2G9S534"/>
<keyword evidence="3" id="KW-1185">Reference proteome</keyword>
<gene>
    <name evidence="2" type="ORF">AB205_0160020</name>
</gene>
<reference evidence="3" key="1">
    <citation type="journal article" date="2017" name="Nat. Commun.">
        <title>The North American bullfrog draft genome provides insight into hormonal regulation of long noncoding RNA.</title>
        <authorList>
            <person name="Hammond S.A."/>
            <person name="Warren R.L."/>
            <person name="Vandervalk B.P."/>
            <person name="Kucuk E."/>
            <person name="Khan H."/>
            <person name="Gibb E.A."/>
            <person name="Pandoh P."/>
            <person name="Kirk H."/>
            <person name="Zhao Y."/>
            <person name="Jones M."/>
            <person name="Mungall A.J."/>
            <person name="Coope R."/>
            <person name="Pleasance S."/>
            <person name="Moore R.A."/>
            <person name="Holt R.A."/>
            <person name="Round J.M."/>
            <person name="Ohora S."/>
            <person name="Walle B.V."/>
            <person name="Veldhoen N."/>
            <person name="Helbing C.C."/>
            <person name="Birol I."/>
        </authorList>
    </citation>
    <scope>NUCLEOTIDE SEQUENCE [LARGE SCALE GENOMIC DNA]</scope>
</reference>
<evidence type="ECO:0000259" key="1">
    <source>
        <dbReference type="Pfam" id="PF24948"/>
    </source>
</evidence>
<dbReference type="Gene3D" id="3.30.470.110">
    <property type="match status" value="1"/>
</dbReference>
<protein>
    <recommendedName>
        <fullName evidence="1">ATP-citrate synthase ATP-grasp domain-containing protein</fullName>
    </recommendedName>
</protein>
<dbReference type="SUPFAM" id="SSF56059">
    <property type="entry name" value="Glutathione synthetase ATP-binding domain-like"/>
    <property type="match status" value="1"/>
</dbReference>
<dbReference type="Proteomes" id="UP000228934">
    <property type="component" value="Unassembled WGS sequence"/>
</dbReference>